<comment type="caution">
    <text evidence="2">The sequence shown here is derived from an EMBL/GenBank/DDBJ whole genome shotgun (WGS) entry which is preliminary data.</text>
</comment>
<dbReference type="EMBL" id="VOPW01000001">
    <property type="protein sequence ID" value="TXC66408.1"/>
    <property type="molecule type" value="Genomic_DNA"/>
</dbReference>
<name>A0A5C6U428_9BURK</name>
<sequence>MRCRSCPPRGLGCAHRSERRPRLPPIGLDPIGTVARPDSKSPGLSLPSYVDPFHRTPVFRITAADDMQGAAFVRHDYSRRQAFNADNSRYIAKSSNGYWLLYDGATFLVLRRGGHGGSLRGPAGDAEAIWHPSDPRKLWYTGNSGSLVWYEKDVEADHDAVMVDFRGRLPWPKATAVWTKGEGVPSADGRYWGLMATSYDESAKKVSVHGLLCYDRQEDRIVGSLDAARFGHAMPDHVSMSPSGRWVVPSWAYNKQLGTRAFTPDFASSIQLHTQSEHSDLAIGPDGQDMYVVADYDSGRIRAVQLSNGSSFDLMPLYPVRGSGYAAHISGGPTGGRAGWSSAPMPTRPGTASSSPIRCCSRCTGA</sequence>
<organism evidence="2 3">
    <name type="scientific">Piscinibacter aquaticus</name>
    <dbReference type="NCBI Taxonomy" id="392597"/>
    <lineage>
        <taxon>Bacteria</taxon>
        <taxon>Pseudomonadati</taxon>
        <taxon>Pseudomonadota</taxon>
        <taxon>Betaproteobacteria</taxon>
        <taxon>Burkholderiales</taxon>
        <taxon>Sphaerotilaceae</taxon>
        <taxon>Piscinibacter</taxon>
    </lineage>
</organism>
<proteinExistence type="predicted"/>
<evidence type="ECO:0000256" key="1">
    <source>
        <dbReference type="SAM" id="MobiDB-lite"/>
    </source>
</evidence>
<dbReference type="SUPFAM" id="SSF63829">
    <property type="entry name" value="Calcium-dependent phosphotriesterase"/>
    <property type="match status" value="1"/>
</dbReference>
<reference evidence="2 3" key="1">
    <citation type="submission" date="2019-08" db="EMBL/GenBank/DDBJ databases">
        <authorList>
            <person name="Khan S.A."/>
            <person name="Jeon C.O."/>
            <person name="Jeong S.E."/>
        </authorList>
    </citation>
    <scope>NUCLEOTIDE SEQUENCE [LARGE SCALE GENOMIC DNA]</scope>
    <source>
        <strain evidence="3">IMCC1728</strain>
    </source>
</reference>
<feature type="region of interest" description="Disordered" evidence="1">
    <location>
        <begin position="1"/>
        <end position="42"/>
    </location>
</feature>
<keyword evidence="3" id="KW-1185">Reference proteome</keyword>
<dbReference type="Proteomes" id="UP000321832">
    <property type="component" value="Unassembled WGS sequence"/>
</dbReference>
<gene>
    <name evidence="2" type="ORF">FSC37_12860</name>
</gene>
<evidence type="ECO:0000313" key="2">
    <source>
        <dbReference type="EMBL" id="TXC66408.1"/>
    </source>
</evidence>
<accession>A0A5C6U428</accession>
<protein>
    <submittedName>
        <fullName evidence="2">Uncharacterized protein</fullName>
    </submittedName>
</protein>
<evidence type="ECO:0000313" key="3">
    <source>
        <dbReference type="Proteomes" id="UP000321832"/>
    </source>
</evidence>
<dbReference type="AlphaFoldDB" id="A0A5C6U428"/>